<name>A0ABU2F784_9EURY</name>
<comment type="caution">
    <text evidence="1">The sequence shown here is derived from an EMBL/GenBank/DDBJ whole genome shotgun (WGS) entry which is preliminary data.</text>
</comment>
<sequence>MRVVHDPEGSPSVLATEVDVAETMLEQSRGLMFRRSIPDDYALAFIFEPAWPFGAVRRRLIHMLFVGMPIDVVWLAGEEVRKARTMYPWRSVDYAKADTVLELPAGAADGVEVGDTVVVES</sequence>
<protein>
    <submittedName>
        <fullName evidence="1">DUF192 domain-containing protein</fullName>
    </submittedName>
</protein>
<evidence type="ECO:0000313" key="2">
    <source>
        <dbReference type="Proteomes" id="UP001259659"/>
    </source>
</evidence>
<dbReference type="PANTHER" id="PTHR37953:SF1">
    <property type="entry name" value="UPF0127 PROTEIN MJ1496"/>
    <property type="match status" value="1"/>
</dbReference>
<reference evidence="1 2" key="1">
    <citation type="submission" date="2022-06" db="EMBL/GenBank/DDBJ databases">
        <title>Haloarcula sp. a new haloarchaeum isolate from saline soil.</title>
        <authorList>
            <person name="Strakova D."/>
            <person name="Galisteo C."/>
            <person name="Sanchez-Porro C."/>
            <person name="Ventosa A."/>
        </authorList>
    </citation>
    <scope>NUCLEOTIDE SEQUENCE [LARGE SCALE GENOMIC DNA]</scope>
    <source>
        <strain evidence="1 2">S1CR25-12</strain>
    </source>
</reference>
<dbReference type="InterPro" id="IPR003795">
    <property type="entry name" value="DUF192"/>
</dbReference>
<dbReference type="RefSeq" id="WP_310917348.1">
    <property type="nucleotide sequence ID" value="NZ_JAMQON010000001.1"/>
</dbReference>
<proteinExistence type="predicted"/>
<dbReference type="PANTHER" id="PTHR37953">
    <property type="entry name" value="UPF0127 PROTEIN MJ1496"/>
    <property type="match status" value="1"/>
</dbReference>
<organism evidence="1 2">
    <name type="scientific">Haloarcula saliterrae</name>
    <dbReference type="NCBI Taxonomy" id="2950534"/>
    <lineage>
        <taxon>Archaea</taxon>
        <taxon>Methanobacteriati</taxon>
        <taxon>Methanobacteriota</taxon>
        <taxon>Stenosarchaea group</taxon>
        <taxon>Halobacteria</taxon>
        <taxon>Halobacteriales</taxon>
        <taxon>Haloarculaceae</taxon>
        <taxon>Haloarcula</taxon>
    </lineage>
</organism>
<accession>A0ABU2F784</accession>
<dbReference type="InterPro" id="IPR038695">
    <property type="entry name" value="Saro_0823-like_sf"/>
</dbReference>
<keyword evidence="2" id="KW-1185">Reference proteome</keyword>
<dbReference type="Gene3D" id="2.60.120.1140">
    <property type="entry name" value="Protein of unknown function DUF192"/>
    <property type="match status" value="1"/>
</dbReference>
<gene>
    <name evidence="1" type="ORF">NDI56_00060</name>
</gene>
<dbReference type="Proteomes" id="UP001259659">
    <property type="component" value="Unassembled WGS sequence"/>
</dbReference>
<dbReference type="EMBL" id="JAMQON010000001">
    <property type="protein sequence ID" value="MDS0257793.1"/>
    <property type="molecule type" value="Genomic_DNA"/>
</dbReference>
<dbReference type="Pfam" id="PF02643">
    <property type="entry name" value="DUF192"/>
    <property type="match status" value="1"/>
</dbReference>
<evidence type="ECO:0000313" key="1">
    <source>
        <dbReference type="EMBL" id="MDS0257793.1"/>
    </source>
</evidence>